<feature type="compositionally biased region" description="Low complexity" evidence="15">
    <location>
        <begin position="898"/>
        <end position="910"/>
    </location>
</feature>
<feature type="compositionally biased region" description="Low complexity" evidence="15">
    <location>
        <begin position="1357"/>
        <end position="1366"/>
    </location>
</feature>
<comment type="function">
    <text evidence="13">Self-glucosylating initiator of glycogen synthesis. It catalyzes the formation of a short alpha (1,4)-glucosyl chain covalently attached via a glucose 1-O-tyrosyl linkage to internal tyrosine residues and these chains act as primers for the elongation reaction catalyzed by glycogen synthase.</text>
</comment>
<feature type="compositionally biased region" description="Polar residues" evidence="15">
    <location>
        <begin position="1061"/>
        <end position="1073"/>
    </location>
</feature>
<feature type="region of interest" description="Disordered" evidence="15">
    <location>
        <begin position="883"/>
        <end position="952"/>
    </location>
</feature>
<keyword evidence="8" id="KW-0464">Manganese</keyword>
<feature type="compositionally biased region" description="Pro residues" evidence="15">
    <location>
        <begin position="474"/>
        <end position="486"/>
    </location>
</feature>
<feature type="compositionally biased region" description="Basic residues" evidence="15">
    <location>
        <begin position="347"/>
        <end position="378"/>
    </location>
</feature>
<evidence type="ECO:0000256" key="8">
    <source>
        <dbReference type="ARBA" id="ARBA00023211"/>
    </source>
</evidence>
<dbReference type="GO" id="GO:0008466">
    <property type="term" value="F:glycogenin glucosyltransferase activity"/>
    <property type="evidence" value="ECO:0007669"/>
    <property type="project" value="UniProtKB-EC"/>
</dbReference>
<evidence type="ECO:0000256" key="5">
    <source>
        <dbReference type="ARBA" id="ARBA00022723"/>
    </source>
</evidence>
<evidence type="ECO:0000256" key="9">
    <source>
        <dbReference type="ARBA" id="ARBA00038162"/>
    </source>
</evidence>
<feature type="region of interest" description="Disordered" evidence="15">
    <location>
        <begin position="1440"/>
        <end position="1503"/>
    </location>
</feature>
<comment type="similarity">
    <text evidence="9">Belongs to the glycosyltransferase 8 family. Glycogenin subfamily.</text>
</comment>
<feature type="region of interest" description="Disordered" evidence="15">
    <location>
        <begin position="572"/>
        <end position="599"/>
    </location>
</feature>
<name>A0A9P7Y659_9FUNG</name>
<feature type="region of interest" description="Disordered" evidence="15">
    <location>
        <begin position="992"/>
        <end position="1073"/>
    </location>
</feature>
<protein>
    <recommendedName>
        <fullName evidence="10">glycogenin glucosyltransferase</fullName>
        <ecNumber evidence="10">2.4.1.186</ecNumber>
    </recommendedName>
</protein>
<feature type="compositionally biased region" description="Polar residues" evidence="15">
    <location>
        <begin position="838"/>
        <end position="852"/>
    </location>
</feature>
<dbReference type="InterPro" id="IPR002495">
    <property type="entry name" value="Glyco_trans_8"/>
</dbReference>
<dbReference type="FunFam" id="3.90.550.10:FF:000092">
    <property type="entry name" value="Glycogenin 2"/>
    <property type="match status" value="1"/>
</dbReference>
<evidence type="ECO:0000256" key="4">
    <source>
        <dbReference type="ARBA" id="ARBA00022679"/>
    </source>
</evidence>
<dbReference type="GO" id="GO:0005737">
    <property type="term" value="C:cytoplasm"/>
    <property type="evidence" value="ECO:0007669"/>
    <property type="project" value="UniProtKB-SubCell"/>
</dbReference>
<comment type="subcellular location">
    <subcellularLocation>
        <location evidence="2">Cytoplasm</location>
    </subcellularLocation>
</comment>
<dbReference type="GO" id="GO:0046872">
    <property type="term" value="F:metal ion binding"/>
    <property type="evidence" value="ECO:0007669"/>
    <property type="project" value="UniProtKB-KW"/>
</dbReference>
<evidence type="ECO:0000256" key="6">
    <source>
        <dbReference type="ARBA" id="ARBA00023056"/>
    </source>
</evidence>
<feature type="compositionally biased region" description="Low complexity" evidence="15">
    <location>
        <begin position="1485"/>
        <end position="1497"/>
    </location>
</feature>
<evidence type="ECO:0000256" key="13">
    <source>
        <dbReference type="ARBA" id="ARBA00057883"/>
    </source>
</evidence>
<dbReference type="Proteomes" id="UP000707451">
    <property type="component" value="Unassembled WGS sequence"/>
</dbReference>
<keyword evidence="7" id="KW-0325">Glycoprotein</keyword>
<comment type="catalytic activity">
    <reaction evidence="11">
        <text>[1,4-alpha-D-glucosyl](n)-L-tyrosyl-[glycogenin] + UDP-alpha-D-glucose = [1,4-alpha-D-glucosyl](n+1)-L-tyrosyl-[glycogenin] + UDP + H(+)</text>
        <dbReference type="Rhea" id="RHEA:56560"/>
        <dbReference type="Rhea" id="RHEA-COMP:14606"/>
        <dbReference type="Rhea" id="RHEA-COMP:14607"/>
        <dbReference type="ChEBI" id="CHEBI:15378"/>
        <dbReference type="ChEBI" id="CHEBI:58223"/>
        <dbReference type="ChEBI" id="CHEBI:58885"/>
        <dbReference type="ChEBI" id="CHEBI:140574"/>
        <dbReference type="EC" id="2.4.1.186"/>
    </reaction>
</comment>
<feature type="compositionally biased region" description="Acidic residues" evidence="15">
    <location>
        <begin position="1455"/>
        <end position="1465"/>
    </location>
</feature>
<feature type="compositionally biased region" description="Low complexity" evidence="15">
    <location>
        <begin position="1040"/>
        <end position="1060"/>
    </location>
</feature>
<keyword evidence="6" id="KW-0320">Glycogen biosynthesis</keyword>
<comment type="catalytic activity">
    <reaction evidence="12">
        <text>L-tyrosyl-[glycogenin] + UDP-alpha-D-glucose = alpha-D-glucosyl-L-tyrosyl-[glycogenin] + UDP + H(+)</text>
        <dbReference type="Rhea" id="RHEA:23360"/>
        <dbReference type="Rhea" id="RHEA-COMP:14604"/>
        <dbReference type="Rhea" id="RHEA-COMP:14605"/>
        <dbReference type="ChEBI" id="CHEBI:15378"/>
        <dbReference type="ChEBI" id="CHEBI:46858"/>
        <dbReference type="ChEBI" id="CHEBI:58223"/>
        <dbReference type="ChEBI" id="CHEBI:58885"/>
        <dbReference type="ChEBI" id="CHEBI:140573"/>
        <dbReference type="EC" id="2.4.1.186"/>
    </reaction>
</comment>
<proteinExistence type="inferred from homology"/>
<feature type="compositionally biased region" description="Polar residues" evidence="15">
    <location>
        <begin position="587"/>
        <end position="598"/>
    </location>
</feature>
<keyword evidence="3" id="KW-0963">Cytoplasm</keyword>
<feature type="compositionally biased region" description="Low complexity" evidence="15">
    <location>
        <begin position="917"/>
        <end position="952"/>
    </location>
</feature>
<comment type="cofactor">
    <cofactor evidence="1">
        <name>Mn(2+)</name>
        <dbReference type="ChEBI" id="CHEBI:29035"/>
    </cofactor>
</comment>
<dbReference type="EMBL" id="JAHRHY010000001">
    <property type="protein sequence ID" value="KAG9072877.1"/>
    <property type="molecule type" value="Genomic_DNA"/>
</dbReference>
<dbReference type="EC" id="2.4.1.186" evidence="10"/>
<keyword evidence="4" id="KW-0808">Transferase</keyword>
<dbReference type="PANTHER" id="PTHR11183">
    <property type="entry name" value="GLYCOGENIN SUBFAMILY MEMBER"/>
    <property type="match status" value="1"/>
</dbReference>
<dbReference type="InterPro" id="IPR029044">
    <property type="entry name" value="Nucleotide-diphossugar_trans"/>
</dbReference>
<evidence type="ECO:0000313" key="16">
    <source>
        <dbReference type="EMBL" id="KAG9072877.1"/>
    </source>
</evidence>
<dbReference type="Gene3D" id="3.90.550.10">
    <property type="entry name" value="Spore Coat Polysaccharide Biosynthesis Protein SpsA, Chain A"/>
    <property type="match status" value="1"/>
</dbReference>
<gene>
    <name evidence="16" type="ORF">KI688_000658</name>
</gene>
<dbReference type="GO" id="GO:0005978">
    <property type="term" value="P:glycogen biosynthetic process"/>
    <property type="evidence" value="ECO:0007669"/>
    <property type="project" value="UniProtKB-KW"/>
</dbReference>
<keyword evidence="17" id="KW-1185">Reference proteome</keyword>
<evidence type="ECO:0000256" key="2">
    <source>
        <dbReference type="ARBA" id="ARBA00004496"/>
    </source>
</evidence>
<evidence type="ECO:0000256" key="7">
    <source>
        <dbReference type="ARBA" id="ARBA00023180"/>
    </source>
</evidence>
<dbReference type="OrthoDB" id="2014201at2759"/>
<feature type="compositionally biased region" description="Basic and acidic residues" evidence="15">
    <location>
        <begin position="379"/>
        <end position="408"/>
    </location>
</feature>
<feature type="region of interest" description="Disordered" evidence="15">
    <location>
        <begin position="836"/>
        <end position="856"/>
    </location>
</feature>
<dbReference type="InterPro" id="IPR050587">
    <property type="entry name" value="GNT1/Glycosyltrans_8"/>
</dbReference>
<evidence type="ECO:0000256" key="12">
    <source>
        <dbReference type="ARBA" id="ARBA00052293"/>
    </source>
</evidence>
<feature type="region of interest" description="Disordered" evidence="15">
    <location>
        <begin position="1340"/>
        <end position="1371"/>
    </location>
</feature>
<sequence length="1534" mass="171042">MEAYITLLTNNNYASGALVLAHSLRRSQTTKQLAVLITAAVSRPIRDRLATVFDSVIEIGEIDSNSTKNLALLGRPELGITLTKIHVFNQTQYSKVVFLDADTLVLRNIDDLFDTAANGSLDEDRNKRFAASPDAGWPDCFNSGVFVCKPSFKDYTGLIQMASQEGTFDGGDQGLLNSYFSGWSRGEASNRLPFTYNTTPTASYSYAPAYQQYRDRLAVVHFIGNFKPWQWLRFADGAVFPRNTSSKDSVDLVQQWWNVFDNFVGGKPSDIHDVVHGYDLPPISQWDHVGLDGQPHEPDSGKGPHYDGWFQAYEHQNQAQQPPQEGHSDQWQPPIPPYLNDRFHEQHHQHHEHHQNHEHHHHQQEHHHHHHHEHHGYHDHHQNGHHEHHQNGHHEHQEQHHHEENEHKHEHRQHHEHHDHHQHHHHHHEQNGHHEHHEHHELHHHQEPAVPQPPTHHETHYAYNPHHLTDYHYQPPPLPPVIPSLPEPESHSWRPNDMASGVDERQTHHKGTTSVDREVNPHHLTDYRYRLPPAVDSPDVANGAAKFSDIIPEPVGLPDMYYPNAWDLPEDPRKAHPALEHTPLPIENTTNDNNTSVPSGKGRPIFPWEASGSVAATPRTPTRKYYNYAASAEERKREHDLEVTRRLEIEEEALRQIRLQEHARYERERLKEEAQEKVTGSQAFESFRLVNAWDVDVGVQMSILQKTEKRRPRSRKTSAGGFRKGYGLEDMLAYETRQRQEQFEAELIQQRLDEEERWQKEQEEARTIEEELRLENLRLAKIARIQDQERLRKQEESSTYVFRNAWDPPNIGVTRKKLRIEDEDIEFALPLRQDRKSGSSMTLGWGSSTSAPTREETVARAGRVTVAAGGAAAAGIALAARSGAFQGSEESDKVTEVSGRAAHSAGSGAAITKMEVTTSSTDTDTSASNGTKTTTSSTSTTTEGASSTKKTTALQGVISSTATKITAPGTHRFVRTTVNTTITRRKFVNRAEVSSTTTSNTTGGERMFEIPAGPRSGSYFVGQGRRTESVSHSQGASRLAGTTTARTTTATTATANKASTQRGITSGLTSETKTLAEGRKSIHDEGEKSTQVTHVVSNIFAPVTVYQAGQQVTTAAATTSDSTRTTATTTSTRSAVEGSSHSVVSGLALSSSHSGSSGSTIRTEVVEEPRRLASLALQIDTGSPTKERRAEEEWALEYDERQRINDLREKNASAAAAAEAMQVLDRYPQATDRYANRRRADSTSSAKSIGGGGALYANDPHAFSSAFRSAAREKSIKTSTARSDASGNEDDNVYQEDLDELEYFGMRHTRGTLPLGSPYMPSTPLAGSSQRYSAYSASASGFSSRAGSRPTTPGPSTPSRFGPGTPKLSSKRALDLKQGTIKGLQQPQSQSEQQQSGMGDFSNYRIEWNWKELLGKKPRHWSAEAGEEYYDPYNALSTHGSLIDSDEDNHILQSSDEDSEEEEEEALRAQQQKKSEGVEGGGFSRSGSSNSSLRGSGAFATGADNDFTRESEFVIRSGKIARRRSSMVLDRELL</sequence>
<comment type="caution">
    <text evidence="16">The sequence shown here is derived from an EMBL/GenBank/DDBJ whole genome shotgun (WGS) entry which is preliminary data.</text>
</comment>
<accession>A0A9P7Y659</accession>
<organism evidence="16 17">
    <name type="scientific">Linnemannia hyalina</name>
    <dbReference type="NCBI Taxonomy" id="64524"/>
    <lineage>
        <taxon>Eukaryota</taxon>
        <taxon>Fungi</taxon>
        <taxon>Fungi incertae sedis</taxon>
        <taxon>Mucoromycota</taxon>
        <taxon>Mortierellomycotina</taxon>
        <taxon>Mortierellomycetes</taxon>
        <taxon>Mortierellales</taxon>
        <taxon>Mortierellaceae</taxon>
        <taxon>Linnemannia</taxon>
    </lineage>
</organism>
<dbReference type="Pfam" id="PF01501">
    <property type="entry name" value="Glyco_transf_8"/>
    <property type="match status" value="1"/>
</dbReference>
<evidence type="ECO:0000256" key="3">
    <source>
        <dbReference type="ARBA" id="ARBA00022490"/>
    </source>
</evidence>
<evidence type="ECO:0000313" key="17">
    <source>
        <dbReference type="Proteomes" id="UP000707451"/>
    </source>
</evidence>
<reference evidence="16" key="1">
    <citation type="submission" date="2021-06" db="EMBL/GenBank/DDBJ databases">
        <title>Genome Sequence of Mortierella hyaline Strain SCG-10, a Cold-Adapted, Nitrate-Reducing Fungus Isolated from Soil in Minnesota, USA.</title>
        <authorList>
            <person name="Aldossari N."/>
        </authorList>
    </citation>
    <scope>NUCLEOTIDE SEQUENCE</scope>
    <source>
        <strain evidence="16">SCG-10</strain>
    </source>
</reference>
<feature type="region of interest" description="Disordered" evidence="15">
    <location>
        <begin position="1233"/>
        <end position="1254"/>
    </location>
</feature>
<feature type="compositionally biased region" description="Basic residues" evidence="15">
    <location>
        <begin position="409"/>
        <end position="428"/>
    </location>
</feature>
<keyword evidence="5" id="KW-0479">Metal-binding</keyword>
<evidence type="ECO:0000256" key="10">
    <source>
        <dbReference type="ARBA" id="ARBA00038934"/>
    </source>
</evidence>
<feature type="compositionally biased region" description="Polar residues" evidence="15">
    <location>
        <begin position="314"/>
        <end position="323"/>
    </location>
</feature>
<evidence type="ECO:0000256" key="1">
    <source>
        <dbReference type="ARBA" id="ARBA00001936"/>
    </source>
</evidence>
<evidence type="ECO:0000256" key="14">
    <source>
        <dbReference type="SAM" id="Coils"/>
    </source>
</evidence>
<evidence type="ECO:0000256" key="15">
    <source>
        <dbReference type="SAM" id="MobiDB-lite"/>
    </source>
</evidence>
<feature type="compositionally biased region" description="Low complexity" evidence="15">
    <location>
        <begin position="1340"/>
        <end position="1351"/>
    </location>
</feature>
<feature type="coiled-coil region" evidence="14">
    <location>
        <begin position="751"/>
        <end position="780"/>
    </location>
</feature>
<feature type="compositionally biased region" description="Basic and acidic residues" evidence="15">
    <location>
        <begin position="429"/>
        <end position="447"/>
    </location>
</feature>
<evidence type="ECO:0000256" key="11">
    <source>
        <dbReference type="ARBA" id="ARBA00050886"/>
    </source>
</evidence>
<dbReference type="CDD" id="cd02537">
    <property type="entry name" value="GT8_Glycogenin"/>
    <property type="match status" value="1"/>
</dbReference>
<dbReference type="SUPFAM" id="SSF53448">
    <property type="entry name" value="Nucleotide-diphospho-sugar transferases"/>
    <property type="match status" value="1"/>
</dbReference>
<keyword evidence="14" id="KW-0175">Coiled coil</keyword>
<feature type="region of interest" description="Disordered" evidence="15">
    <location>
        <begin position="286"/>
        <end position="522"/>
    </location>
</feature>
<feature type="compositionally biased region" description="Basic and acidic residues" evidence="15">
    <location>
        <begin position="294"/>
        <end position="305"/>
    </location>
</feature>